<organism evidence="1 2">
    <name type="scientific">Pseudomonas luteola</name>
    <dbReference type="NCBI Taxonomy" id="47886"/>
    <lineage>
        <taxon>Bacteria</taxon>
        <taxon>Pseudomonadati</taxon>
        <taxon>Pseudomonadota</taxon>
        <taxon>Gammaproteobacteria</taxon>
        <taxon>Pseudomonadales</taxon>
        <taxon>Pseudomonadaceae</taxon>
        <taxon>Pseudomonas</taxon>
    </lineage>
</organism>
<dbReference type="InterPro" id="IPR010260">
    <property type="entry name" value="AlpA"/>
</dbReference>
<gene>
    <name evidence="1" type="ORF">NCTC11842_03928</name>
</gene>
<dbReference type="Pfam" id="PF05930">
    <property type="entry name" value="Phage_AlpA"/>
    <property type="match status" value="1"/>
</dbReference>
<reference evidence="1 2" key="1">
    <citation type="submission" date="2018-06" db="EMBL/GenBank/DDBJ databases">
        <authorList>
            <consortium name="Pathogen Informatics"/>
            <person name="Doyle S."/>
        </authorList>
    </citation>
    <scope>NUCLEOTIDE SEQUENCE [LARGE SCALE GENOMIC DNA]</scope>
    <source>
        <strain evidence="1 2">NCTC11842</strain>
    </source>
</reference>
<dbReference type="AlphaFoldDB" id="A0A2X2EYM6"/>
<name>A0A2X2EYM6_PSELU</name>
<dbReference type="Proteomes" id="UP000250443">
    <property type="component" value="Unassembled WGS sequence"/>
</dbReference>
<evidence type="ECO:0000313" key="2">
    <source>
        <dbReference type="Proteomes" id="UP000250443"/>
    </source>
</evidence>
<accession>A0A2X2EYM6</accession>
<sequence>MQATTLQDIHRQAAQLSQLLTFTEVCGLLRKSRSGVYKLMASDPSFPRTVKDGEARSARAFFVASEIAAWQQSKLAARDAA</sequence>
<protein>
    <submittedName>
        <fullName evidence="1">Prophage CP4-57 regulatory</fullName>
    </submittedName>
</protein>
<proteinExistence type="predicted"/>
<dbReference type="EMBL" id="UAUF01000014">
    <property type="protein sequence ID" value="SPZ11680.1"/>
    <property type="molecule type" value="Genomic_DNA"/>
</dbReference>
<evidence type="ECO:0000313" key="1">
    <source>
        <dbReference type="EMBL" id="SPZ11680.1"/>
    </source>
</evidence>
<dbReference type="RefSeq" id="WP_112297905.1">
    <property type="nucleotide sequence ID" value="NZ_UAUF01000014.1"/>
</dbReference>